<organism evidence="2">
    <name type="scientific">Anguilla anguilla</name>
    <name type="common">European freshwater eel</name>
    <name type="synonym">Muraena anguilla</name>
    <dbReference type="NCBI Taxonomy" id="7936"/>
    <lineage>
        <taxon>Eukaryota</taxon>
        <taxon>Metazoa</taxon>
        <taxon>Chordata</taxon>
        <taxon>Craniata</taxon>
        <taxon>Vertebrata</taxon>
        <taxon>Euteleostomi</taxon>
        <taxon>Actinopterygii</taxon>
        <taxon>Neopterygii</taxon>
        <taxon>Teleostei</taxon>
        <taxon>Anguilliformes</taxon>
        <taxon>Anguillidae</taxon>
        <taxon>Anguilla</taxon>
    </lineage>
</organism>
<reference evidence="2" key="1">
    <citation type="submission" date="2014-11" db="EMBL/GenBank/DDBJ databases">
        <authorList>
            <person name="Amaro Gonzalez C."/>
        </authorList>
    </citation>
    <scope>NUCLEOTIDE SEQUENCE</scope>
</reference>
<dbReference type="AlphaFoldDB" id="A0A0E9XH05"/>
<reference evidence="2" key="2">
    <citation type="journal article" date="2015" name="Fish Shellfish Immunol.">
        <title>Early steps in the European eel (Anguilla anguilla)-Vibrio vulnificus interaction in the gills: Role of the RtxA13 toxin.</title>
        <authorList>
            <person name="Callol A."/>
            <person name="Pajuelo D."/>
            <person name="Ebbesson L."/>
            <person name="Teles M."/>
            <person name="MacKenzie S."/>
            <person name="Amaro C."/>
        </authorList>
    </citation>
    <scope>NUCLEOTIDE SEQUENCE</scope>
</reference>
<feature type="compositionally biased region" description="Basic and acidic residues" evidence="1">
    <location>
        <begin position="31"/>
        <end position="42"/>
    </location>
</feature>
<feature type="compositionally biased region" description="Basic residues" evidence="1">
    <location>
        <begin position="43"/>
        <end position="60"/>
    </location>
</feature>
<feature type="compositionally biased region" description="Polar residues" evidence="1">
    <location>
        <begin position="62"/>
        <end position="71"/>
    </location>
</feature>
<accession>A0A0E9XH05</accession>
<evidence type="ECO:0000256" key="1">
    <source>
        <dbReference type="SAM" id="MobiDB-lite"/>
    </source>
</evidence>
<sequence length="88" mass="10709">MPCCRFSSVQSSEPQLNELQLCTLETKKRHPIPDTKEQDHQDHQHHRHRHHHHQQHHHQYHPTATLNSHFHLTHSQHYNYDEEAVLRL</sequence>
<feature type="region of interest" description="Disordered" evidence="1">
    <location>
        <begin position="27"/>
        <end position="71"/>
    </location>
</feature>
<protein>
    <submittedName>
        <fullName evidence="2">Uncharacterized protein</fullName>
    </submittedName>
</protein>
<name>A0A0E9XH05_ANGAN</name>
<proteinExistence type="predicted"/>
<dbReference type="EMBL" id="GBXM01007609">
    <property type="protein sequence ID" value="JAI00969.1"/>
    <property type="molecule type" value="Transcribed_RNA"/>
</dbReference>
<evidence type="ECO:0000313" key="2">
    <source>
        <dbReference type="EMBL" id="JAI00969.1"/>
    </source>
</evidence>